<evidence type="ECO:0000256" key="3">
    <source>
        <dbReference type="RuleBase" id="RU003651"/>
    </source>
</evidence>
<dbReference type="PANTHER" id="PTHR23077">
    <property type="entry name" value="AAA-FAMILY ATPASE"/>
    <property type="match status" value="1"/>
</dbReference>
<feature type="compositionally biased region" description="Low complexity" evidence="4">
    <location>
        <begin position="1"/>
        <end position="21"/>
    </location>
</feature>
<feature type="region of interest" description="Disordered" evidence="4">
    <location>
        <begin position="1"/>
        <end position="27"/>
    </location>
</feature>
<keyword evidence="1 3" id="KW-0547">Nucleotide-binding</keyword>
<sequence>MSDSTEFSSSKDSSRSGGPSFPKFSRKSENSPLAIIDQCLASLPEGDHRIPLLYQLRHGLVEQTTASQQQEADMKKLQGVLEKLTAPANRIGTLLDQPEKGVARIMVGGAEYYASVDPRLEEEGLKVGHQILVNEAYVVIRSLGYDRNGPIVKVREILGDGRLRIDQEAGRQGILIQRADDLAGTELKVGDEVRLDPSHRIAIERLENPQGQSHLLAELPTVRWEHIGGQQEAIQAIRRSIEYPLLHGELFSRYQFQQPKGFLLYGPPGCGKTLIGQATAASLGQLFAKERETLTPHAGMQGPGSASQLPPIEGGVFLHVKGPEVLNMWVGESERIIRDLFLQARQQRQAGKLPFIFIDEAESILGTRRAVRSYNVSNTLVPMFCAELDGIESLSQVVVILASNRPDMIDPAVLRPGRIDRKIKVGRPGRNDVAEILLVYLTADLPYDTKKAAGSGQEDEAPASQIIDGLLENLFQRSLENRVLAIRLRNGRREILYRRDLLSGAVLAGIVRRAKERAIERAIQAGNQEASGLSLDDLLVASNEEFKESEIFPPDDSAEEWLKLLDYHPDQVVGVSSLQPGKAGEEHRTSQIV</sequence>
<gene>
    <name evidence="6" type="ORF">PP769_15915</name>
</gene>
<dbReference type="PROSITE" id="PS00674">
    <property type="entry name" value="AAA"/>
    <property type="match status" value="1"/>
</dbReference>
<dbReference type="GO" id="GO:0016887">
    <property type="term" value="F:ATP hydrolysis activity"/>
    <property type="evidence" value="ECO:0007669"/>
    <property type="project" value="InterPro"/>
</dbReference>
<dbReference type="Gene3D" id="3.40.50.300">
    <property type="entry name" value="P-loop containing nucleotide triphosphate hydrolases"/>
    <property type="match status" value="1"/>
</dbReference>
<dbReference type="Proteomes" id="UP001302719">
    <property type="component" value="Chromosome"/>
</dbReference>
<dbReference type="Pfam" id="PF00004">
    <property type="entry name" value="AAA"/>
    <property type="match status" value="1"/>
</dbReference>
<accession>A0AA96GEX3</accession>
<evidence type="ECO:0000259" key="5">
    <source>
        <dbReference type="SMART" id="SM00382"/>
    </source>
</evidence>
<dbReference type="InterPro" id="IPR050168">
    <property type="entry name" value="AAA_ATPase_domain"/>
</dbReference>
<name>A0AA96GEX3_9BACT</name>
<proteinExistence type="inferred from homology"/>
<dbReference type="GO" id="GO:0005524">
    <property type="term" value="F:ATP binding"/>
    <property type="evidence" value="ECO:0007669"/>
    <property type="project" value="UniProtKB-KW"/>
</dbReference>
<keyword evidence="7" id="KW-1185">Reference proteome</keyword>
<dbReference type="Pfam" id="PF16450">
    <property type="entry name" value="Prot_ATP_ID_OB_C"/>
    <property type="match status" value="1"/>
</dbReference>
<dbReference type="KEGG" id="nall:PP769_15915"/>
<reference evidence="6 7" key="1">
    <citation type="submission" date="2023-01" db="EMBL/GenBank/DDBJ databases">
        <title>Cultivation and genomic characterization of new, ubiquitous marine nitrite-oxidizing bacteria from the Nitrospirales.</title>
        <authorList>
            <person name="Mueller A.J."/>
            <person name="Daebeler A."/>
            <person name="Herbold C.W."/>
            <person name="Kirkegaard R.H."/>
            <person name="Daims H."/>
        </authorList>
    </citation>
    <scope>NUCLEOTIDE SEQUENCE [LARGE SCALE GENOMIC DNA]</scope>
    <source>
        <strain evidence="6 7">VA</strain>
    </source>
</reference>
<dbReference type="InterPro" id="IPR027417">
    <property type="entry name" value="P-loop_NTPase"/>
</dbReference>
<dbReference type="SUPFAM" id="SSF52540">
    <property type="entry name" value="P-loop containing nucleoside triphosphate hydrolases"/>
    <property type="match status" value="1"/>
</dbReference>
<evidence type="ECO:0000256" key="1">
    <source>
        <dbReference type="ARBA" id="ARBA00022741"/>
    </source>
</evidence>
<comment type="similarity">
    <text evidence="3">Belongs to the AAA ATPase family.</text>
</comment>
<dbReference type="InterPro" id="IPR012340">
    <property type="entry name" value="NA-bd_OB-fold"/>
</dbReference>
<dbReference type="Pfam" id="PF17758">
    <property type="entry name" value="Prot_ATP_ID_OB_N"/>
    <property type="match status" value="1"/>
</dbReference>
<dbReference type="InterPro" id="IPR032501">
    <property type="entry name" value="Prot_ATP_ID_OB_2nd"/>
</dbReference>
<evidence type="ECO:0000313" key="7">
    <source>
        <dbReference type="Proteomes" id="UP001302719"/>
    </source>
</evidence>
<protein>
    <submittedName>
        <fullName evidence="6">AAA family ATPase</fullName>
    </submittedName>
</protein>
<dbReference type="Gene3D" id="1.10.8.60">
    <property type="match status" value="1"/>
</dbReference>
<dbReference type="InterPro" id="IPR003960">
    <property type="entry name" value="ATPase_AAA_CS"/>
</dbReference>
<dbReference type="InterPro" id="IPR003959">
    <property type="entry name" value="ATPase_AAA_core"/>
</dbReference>
<evidence type="ECO:0000256" key="2">
    <source>
        <dbReference type="ARBA" id="ARBA00022840"/>
    </source>
</evidence>
<dbReference type="InterPro" id="IPR003593">
    <property type="entry name" value="AAA+_ATPase"/>
</dbReference>
<dbReference type="RefSeq" id="WP_312641921.1">
    <property type="nucleotide sequence ID" value="NZ_CP116967.1"/>
</dbReference>
<dbReference type="AlphaFoldDB" id="A0AA96GEX3"/>
<dbReference type="SMART" id="SM00382">
    <property type="entry name" value="AAA"/>
    <property type="match status" value="1"/>
</dbReference>
<feature type="domain" description="AAA+ ATPase" evidence="5">
    <location>
        <begin position="258"/>
        <end position="429"/>
    </location>
</feature>
<dbReference type="Gene3D" id="2.40.50.140">
    <property type="entry name" value="Nucleic acid-binding proteins"/>
    <property type="match status" value="2"/>
</dbReference>
<evidence type="ECO:0000313" key="6">
    <source>
        <dbReference type="EMBL" id="WNM57439.1"/>
    </source>
</evidence>
<organism evidence="6 7">
    <name type="scientific">Candidatus Nitrospira allomarina</name>
    <dbReference type="NCBI Taxonomy" id="3020900"/>
    <lineage>
        <taxon>Bacteria</taxon>
        <taxon>Pseudomonadati</taxon>
        <taxon>Nitrospirota</taxon>
        <taxon>Nitrospiria</taxon>
        <taxon>Nitrospirales</taxon>
        <taxon>Nitrospiraceae</taxon>
        <taxon>Nitrospira</taxon>
    </lineage>
</organism>
<dbReference type="PANTHER" id="PTHR23077:SF144">
    <property type="entry name" value="PROTEASOME-ASSOCIATED ATPASE"/>
    <property type="match status" value="1"/>
</dbReference>
<evidence type="ECO:0000256" key="4">
    <source>
        <dbReference type="SAM" id="MobiDB-lite"/>
    </source>
</evidence>
<dbReference type="InterPro" id="IPR041626">
    <property type="entry name" value="Prot_ATP_ID_OB_N"/>
</dbReference>
<dbReference type="EMBL" id="CP116967">
    <property type="protein sequence ID" value="WNM57439.1"/>
    <property type="molecule type" value="Genomic_DNA"/>
</dbReference>
<keyword evidence="2 3" id="KW-0067">ATP-binding</keyword>